<evidence type="ECO:0000256" key="2">
    <source>
        <dbReference type="SAM" id="Phobius"/>
    </source>
</evidence>
<dbReference type="EMBL" id="FQTT01000012">
    <property type="protein sequence ID" value="SHE26054.1"/>
    <property type="molecule type" value="Genomic_DNA"/>
</dbReference>
<feature type="transmembrane region" description="Helical" evidence="2">
    <location>
        <begin position="471"/>
        <end position="493"/>
    </location>
</feature>
<evidence type="ECO:0000313" key="3">
    <source>
        <dbReference type="EMBL" id="SHE26054.1"/>
    </source>
</evidence>
<keyword evidence="2" id="KW-1133">Transmembrane helix</keyword>
<keyword evidence="2" id="KW-0812">Transmembrane</keyword>
<dbReference type="STRING" id="1892869.ACGLYG10_2297"/>
<evidence type="ECO:0000256" key="1">
    <source>
        <dbReference type="SAM" id="MobiDB-lite"/>
    </source>
</evidence>
<organism evidence="3 4">
    <name type="scientific">Actinomyces glycerinitolerans</name>
    <dbReference type="NCBI Taxonomy" id="1892869"/>
    <lineage>
        <taxon>Bacteria</taxon>
        <taxon>Bacillati</taxon>
        <taxon>Actinomycetota</taxon>
        <taxon>Actinomycetes</taxon>
        <taxon>Actinomycetales</taxon>
        <taxon>Actinomycetaceae</taxon>
        <taxon>Actinomyces</taxon>
    </lineage>
</organism>
<dbReference type="AlphaFoldDB" id="A0A1M4S1D6"/>
<feature type="transmembrane region" description="Helical" evidence="2">
    <location>
        <begin position="409"/>
        <end position="431"/>
    </location>
</feature>
<dbReference type="Proteomes" id="UP000184291">
    <property type="component" value="Unassembled WGS sequence"/>
</dbReference>
<feature type="transmembrane region" description="Helical" evidence="2">
    <location>
        <begin position="370"/>
        <end position="389"/>
    </location>
</feature>
<keyword evidence="2" id="KW-0472">Membrane</keyword>
<feature type="transmembrane region" description="Helical" evidence="2">
    <location>
        <begin position="521"/>
        <end position="541"/>
    </location>
</feature>
<gene>
    <name evidence="3" type="ORF">ACGLYG10_2297</name>
</gene>
<sequence>MQTSANIPAPSALQSAIRAKASLDASPDSGSLAGIARTLLGCAAEVLADAEQCDDKAAQGACWALLADGLDALGEPMRAWHARQLSFAYFTQRTEDRTAEQRKLSDRAYELLVAISAKSSERTDGPTLLNDARELVRRLGEVQPYEASQLISNVARSSSTQVEPSVSDGGEMPLPITESVRSQGSERSVNDEHIDVVRRDPSVHATDVHSARSVHSAPAPAGAAKDDGIAAYSGSTYGERDRKIDEAISRIEETIEETHDSFAYDSLVELLEDEASPEGKIRCTAETSWDNLLGESVDLIRSGRFDNTTGSFRRAYNILTSLDDSALPVHVLQHAWHRRNRVRELLLAHVRKKIDALHDFFWEGNEGTGFGFVVAFFLVALTAATTISMRISQQLWPVTDISQMGEYWWGWRSTCVFSALFVLGAAAVMELGTVFDHMWKRWVIGQVKTEAVVSDVAAFDALLRRITRARFIYVAGLNIMNASATVVACWSLASCPVFPQSGWDGRLHALIVDIGFGEYPVRWLCAAQFLALFTTLIYIGMTSGVPDPLKPLASLPDKP</sequence>
<accession>A0A1M4S1D6</accession>
<name>A0A1M4S1D6_9ACTO</name>
<keyword evidence="4" id="KW-1185">Reference proteome</keyword>
<evidence type="ECO:0000313" key="4">
    <source>
        <dbReference type="Proteomes" id="UP000184291"/>
    </source>
</evidence>
<reference evidence="4" key="1">
    <citation type="submission" date="2016-09" db="EMBL/GenBank/DDBJ databases">
        <authorList>
            <person name="Strepis N."/>
        </authorList>
    </citation>
    <scope>NUCLEOTIDE SEQUENCE [LARGE SCALE GENOMIC DNA]</scope>
</reference>
<feature type="region of interest" description="Disordered" evidence="1">
    <location>
        <begin position="202"/>
        <end position="234"/>
    </location>
</feature>
<proteinExistence type="predicted"/>
<protein>
    <submittedName>
        <fullName evidence="3">Uncharacterized protein</fullName>
    </submittedName>
</protein>